<sequence length="92" mass="10470">MSYVIKLKVIKQEGHCASGHKVGDEIEINYNDNSIKGKICLHALYSILPKVFAMAYGSEFPWLENADVSTHACPDYKNPVVFEVRREKIKEN</sequence>
<name>A0A9Y1BKU3_9ARCH</name>
<gene>
    <name evidence="1" type="ORF">K9W45_12325</name>
</gene>
<dbReference type="AlphaFoldDB" id="A0A9Y1BKU3"/>
<protein>
    <submittedName>
        <fullName evidence="1">TIGR04076 family protein</fullName>
    </submittedName>
</protein>
<dbReference type="InterPro" id="IPR023811">
    <property type="entry name" value="CHP04076"/>
</dbReference>
<accession>A0A9Y1BKU3</accession>
<evidence type="ECO:0000313" key="1">
    <source>
        <dbReference type="EMBL" id="UJG40607.1"/>
    </source>
</evidence>
<dbReference type="EMBL" id="CP084166">
    <property type="protein sequence ID" value="UJG40607.1"/>
    <property type="molecule type" value="Genomic_DNA"/>
</dbReference>
<dbReference type="Proteomes" id="UP001201020">
    <property type="component" value="Chromosome"/>
</dbReference>
<proteinExistence type="predicted"/>
<reference evidence="1" key="1">
    <citation type="journal article" date="2022" name="Nat. Microbiol.">
        <title>Unique mobile elements and scalable gene flow at the prokaryote-eukaryote boundary revealed by circularized Asgard archaea genomes.</title>
        <authorList>
            <person name="Wu F."/>
            <person name="Speth D.R."/>
            <person name="Philosof A."/>
            <person name="Cremiere A."/>
            <person name="Narayanan A."/>
            <person name="Barco R.A."/>
            <person name="Connon S.A."/>
            <person name="Amend J.P."/>
            <person name="Antoshechkin I.A."/>
            <person name="Orphan V.J."/>
        </authorList>
    </citation>
    <scope>NUCLEOTIDE SEQUENCE</scope>
    <source>
        <strain evidence="1">PM71</strain>
    </source>
</reference>
<organism evidence="1">
    <name type="scientific">Candidatus Heimdallarchaeum aukensis</name>
    <dbReference type="NCBI Taxonomy" id="2876573"/>
    <lineage>
        <taxon>Archaea</taxon>
        <taxon>Promethearchaeati</taxon>
        <taxon>Candidatus Heimdallarchaeota</taxon>
        <taxon>Candidatus Heimdallarchaeia (ex Rinke et al. 2021) (nom. nud.)</taxon>
        <taxon>Candidatus Heimdallarchaeales</taxon>
        <taxon>Candidatus Heimdallarchaeaceae</taxon>
        <taxon>Candidatus Heimdallarchaeum</taxon>
    </lineage>
</organism>
<dbReference type="NCBIfam" id="TIGR04076">
    <property type="entry name" value="TIGR04076 family protein"/>
    <property type="match status" value="1"/>
</dbReference>